<evidence type="ECO:0000259" key="14">
    <source>
        <dbReference type="PROSITE" id="PS50235"/>
    </source>
</evidence>
<evidence type="ECO:0000259" key="15">
    <source>
        <dbReference type="PROSITE" id="PS50865"/>
    </source>
</evidence>
<dbReference type="GO" id="GO:0008270">
    <property type="term" value="F:zinc ion binding"/>
    <property type="evidence" value="ECO:0007669"/>
    <property type="project" value="UniProtKB-KW"/>
</dbReference>
<feature type="compositionally biased region" description="Basic and acidic residues" evidence="12">
    <location>
        <begin position="338"/>
        <end position="353"/>
    </location>
</feature>
<comment type="catalytic activity">
    <reaction evidence="1">
        <text>Thiol-dependent hydrolysis of ester, thioester, amide, peptide and isopeptide bonds formed by the C-terminal Gly of ubiquitin (a 76-residue protein attached to proteins as an intracellular targeting signal).</text>
        <dbReference type="EC" id="3.4.19.12"/>
    </reaction>
</comment>
<dbReference type="PANTHER" id="PTHR24006:SF690">
    <property type="entry name" value="UBIQUITIN CARBOXYL-TERMINAL HYDROLASE 17"/>
    <property type="match status" value="1"/>
</dbReference>
<dbReference type="Gene3D" id="6.10.140.2220">
    <property type="match status" value="1"/>
</dbReference>
<keyword evidence="5" id="KW-0479">Metal-binding</keyword>
<dbReference type="InterPro" id="IPR028889">
    <property type="entry name" value="USP"/>
</dbReference>
<evidence type="ECO:0000256" key="9">
    <source>
        <dbReference type="ARBA" id="ARBA00022807"/>
    </source>
</evidence>
<evidence type="ECO:0000256" key="1">
    <source>
        <dbReference type="ARBA" id="ARBA00000707"/>
    </source>
</evidence>
<organism evidence="16 17">
    <name type="scientific">Fraxinus pennsylvanica</name>
    <dbReference type="NCBI Taxonomy" id="56036"/>
    <lineage>
        <taxon>Eukaryota</taxon>
        <taxon>Viridiplantae</taxon>
        <taxon>Streptophyta</taxon>
        <taxon>Embryophyta</taxon>
        <taxon>Tracheophyta</taxon>
        <taxon>Spermatophyta</taxon>
        <taxon>Magnoliopsida</taxon>
        <taxon>eudicotyledons</taxon>
        <taxon>Gunneridae</taxon>
        <taxon>Pentapetalae</taxon>
        <taxon>asterids</taxon>
        <taxon>lamiids</taxon>
        <taxon>Lamiales</taxon>
        <taxon>Oleaceae</taxon>
        <taxon>Oleeae</taxon>
        <taxon>Fraxinus</taxon>
    </lineage>
</organism>
<dbReference type="SUPFAM" id="SSF144232">
    <property type="entry name" value="HIT/MYND zinc finger-like"/>
    <property type="match status" value="1"/>
</dbReference>
<dbReference type="PROSITE" id="PS00972">
    <property type="entry name" value="USP_1"/>
    <property type="match status" value="1"/>
</dbReference>
<keyword evidence="4" id="KW-0645">Protease</keyword>
<dbReference type="GO" id="GO:0006508">
    <property type="term" value="P:proteolysis"/>
    <property type="evidence" value="ECO:0007669"/>
    <property type="project" value="UniProtKB-KW"/>
</dbReference>
<keyword evidence="9" id="KW-0788">Thiol protease</keyword>
<feature type="region of interest" description="Disordered" evidence="12">
    <location>
        <begin position="769"/>
        <end position="795"/>
    </location>
</feature>
<keyword evidence="13" id="KW-0732">Signal</keyword>
<feature type="compositionally biased region" description="Basic and acidic residues" evidence="12">
    <location>
        <begin position="362"/>
        <end position="372"/>
    </location>
</feature>
<dbReference type="PROSITE" id="PS01360">
    <property type="entry name" value="ZF_MYND_1"/>
    <property type="match status" value="1"/>
</dbReference>
<feature type="compositionally biased region" description="Low complexity" evidence="12">
    <location>
        <begin position="156"/>
        <end position="176"/>
    </location>
</feature>
<dbReference type="EMBL" id="OU503038">
    <property type="protein sequence ID" value="CAI9758198.1"/>
    <property type="molecule type" value="Genomic_DNA"/>
</dbReference>
<evidence type="ECO:0000256" key="7">
    <source>
        <dbReference type="ARBA" id="ARBA00022786"/>
    </source>
</evidence>
<evidence type="ECO:0000256" key="4">
    <source>
        <dbReference type="ARBA" id="ARBA00022670"/>
    </source>
</evidence>
<dbReference type="PROSITE" id="PS50865">
    <property type="entry name" value="ZF_MYND_2"/>
    <property type="match status" value="1"/>
</dbReference>
<feature type="domain" description="USP" evidence="14">
    <location>
        <begin position="447"/>
        <end position="750"/>
    </location>
</feature>
<gene>
    <name evidence="16" type="ORF">FPE_LOCUS5628</name>
</gene>
<feature type="chain" id="PRO_5042292505" description="ubiquitinyl hydrolase 1" evidence="13">
    <location>
        <begin position="17"/>
        <end position="871"/>
    </location>
</feature>
<dbReference type="GO" id="GO:0005829">
    <property type="term" value="C:cytosol"/>
    <property type="evidence" value="ECO:0007669"/>
    <property type="project" value="TreeGrafter"/>
</dbReference>
<feature type="region of interest" description="Disordered" evidence="12">
    <location>
        <begin position="275"/>
        <end position="304"/>
    </location>
</feature>
<evidence type="ECO:0000256" key="13">
    <source>
        <dbReference type="SAM" id="SignalP"/>
    </source>
</evidence>
<dbReference type="AlphaFoldDB" id="A0AAD1YVN0"/>
<keyword evidence="7" id="KW-0833">Ubl conjugation pathway</keyword>
<comment type="similarity">
    <text evidence="2">Belongs to the peptidase C19 family.</text>
</comment>
<evidence type="ECO:0000256" key="10">
    <source>
        <dbReference type="ARBA" id="ARBA00022833"/>
    </source>
</evidence>
<dbReference type="InterPro" id="IPR050164">
    <property type="entry name" value="Peptidase_C19"/>
</dbReference>
<dbReference type="SUPFAM" id="SSF54001">
    <property type="entry name" value="Cysteine proteinases"/>
    <property type="match status" value="1"/>
</dbReference>
<feature type="region of interest" description="Disordered" evidence="12">
    <location>
        <begin position="326"/>
        <end position="385"/>
    </location>
</feature>
<dbReference type="PANTHER" id="PTHR24006">
    <property type="entry name" value="UBIQUITIN CARBOXYL-TERMINAL HYDROLASE"/>
    <property type="match status" value="1"/>
</dbReference>
<dbReference type="GO" id="GO:0004843">
    <property type="term" value="F:cysteine-type deubiquitinase activity"/>
    <property type="evidence" value="ECO:0007669"/>
    <property type="project" value="UniProtKB-EC"/>
</dbReference>
<evidence type="ECO:0000256" key="6">
    <source>
        <dbReference type="ARBA" id="ARBA00022771"/>
    </source>
</evidence>
<feature type="compositionally biased region" description="Polar residues" evidence="12">
    <location>
        <begin position="275"/>
        <end position="292"/>
    </location>
</feature>
<dbReference type="GO" id="GO:0016579">
    <property type="term" value="P:protein deubiquitination"/>
    <property type="evidence" value="ECO:0007669"/>
    <property type="project" value="InterPro"/>
</dbReference>
<dbReference type="FunFam" id="6.10.140.2220:FF:000006">
    <property type="entry name" value="Ubiquitin carboxyl-terminal hydrolase 15"/>
    <property type="match status" value="1"/>
</dbReference>
<evidence type="ECO:0000313" key="16">
    <source>
        <dbReference type="EMBL" id="CAI9758198.1"/>
    </source>
</evidence>
<dbReference type="Pfam" id="PF01753">
    <property type="entry name" value="zf-MYND"/>
    <property type="match status" value="1"/>
</dbReference>
<reference evidence="16" key="1">
    <citation type="submission" date="2023-05" db="EMBL/GenBank/DDBJ databases">
        <authorList>
            <person name="Huff M."/>
        </authorList>
    </citation>
    <scope>NUCLEOTIDE SEQUENCE</scope>
</reference>
<dbReference type="InterPro" id="IPR038765">
    <property type="entry name" value="Papain-like_cys_pep_sf"/>
</dbReference>
<evidence type="ECO:0000256" key="2">
    <source>
        <dbReference type="ARBA" id="ARBA00009085"/>
    </source>
</evidence>
<evidence type="ECO:0000256" key="11">
    <source>
        <dbReference type="PROSITE-ProRule" id="PRU00134"/>
    </source>
</evidence>
<keyword evidence="8" id="KW-0378">Hydrolase</keyword>
<evidence type="ECO:0000256" key="3">
    <source>
        <dbReference type="ARBA" id="ARBA00012759"/>
    </source>
</evidence>
<dbReference type="GO" id="GO:0005634">
    <property type="term" value="C:nucleus"/>
    <property type="evidence" value="ECO:0007669"/>
    <property type="project" value="TreeGrafter"/>
</dbReference>
<dbReference type="Proteomes" id="UP000834106">
    <property type="component" value="Chromosome 3"/>
</dbReference>
<evidence type="ECO:0000313" key="17">
    <source>
        <dbReference type="Proteomes" id="UP000834106"/>
    </source>
</evidence>
<dbReference type="InterPro" id="IPR018200">
    <property type="entry name" value="USP_CS"/>
</dbReference>
<feature type="signal peptide" evidence="13">
    <location>
        <begin position="1"/>
        <end position="16"/>
    </location>
</feature>
<evidence type="ECO:0000256" key="5">
    <source>
        <dbReference type="ARBA" id="ARBA00022723"/>
    </source>
</evidence>
<keyword evidence="10" id="KW-0862">Zinc</keyword>
<proteinExistence type="inferred from homology"/>
<dbReference type="Gene3D" id="3.90.70.10">
    <property type="entry name" value="Cysteine proteinases"/>
    <property type="match status" value="1"/>
</dbReference>
<evidence type="ECO:0000256" key="12">
    <source>
        <dbReference type="SAM" id="MobiDB-lite"/>
    </source>
</evidence>
<feature type="domain" description="MYND-type" evidence="15">
    <location>
        <begin position="74"/>
        <end position="111"/>
    </location>
</feature>
<keyword evidence="17" id="KW-1185">Reference proteome</keyword>
<dbReference type="InterPro" id="IPR001394">
    <property type="entry name" value="Peptidase_C19_UCH"/>
</dbReference>
<name>A0AAD1YVN0_9LAMI</name>
<sequence>MLAIVAILLIFGFVVGQKWKNAAAKKGEILRQVAMASKEDAEIAKIQVVEACNSPPTFPQVERPVPQVENRYYCAVCYCPTTTRCSQCKAVRYCSGKCQIIHWRQGHKDECRSRVMMHASKEDECGVESASENQFDMHAKDPVKVCSDSTELLTDSGSASTSLPFSSSSTNQSETSFDASISEVLQTGTPIRSANETSESINSDMYRTTSVSDHAEFSSPPTLNSTVYSVNNNPSATRIRKMPANKIDEGFHSTSFKDKRTDDVAASEEFLSGATESRNLQHSSYLRTSSSAGHWENEANLSSSKEMRSKFLRGSGNNQISPLEMKRSQRMSSSGGHWKNEARLSNATERRVSFTDSGDYQKISRTESHHPSPSEVEGARMSSQPAHKGLKTSMWNFVQQHFRVPNQSKSYTVGNWKDSRGNNNQKAIFSPQLFTQLYFYDVELHPFGLVNCGNSCYANAVLQCLAFTRPISSYLLQGFHSKTCCKKDWCFICEFEGLILEGQELRSPLSPIRILSQLQKIGSHLSHGREEDAHEFLRYTVDAMQSICLEEAGVIGPLAEDSTLVGLTFGGYLRSKIKCMKCSGRFEQYDRLMDLTVEIDGDIGSLEEALAQFTASETLGGDDKYKCSRCKSYEKAKKQLTVLEAPNILTIVLKRFRSGNLGKLKKLIQFPEVLNLAPFMSGTSDKCPMYSLFAVVVHLDMMNAAYSGHYISYIKSFQGDWFRIDDSRVIPVDLETVLSEEAYILLYARHTPRGLSLVRNGSVYSDGKTKRDMEAISSSNSGKKRNSKTKSETLHLWPERHHYPNDFTDDHILDSDGWRYRSMQGNHIVDSLSDSSSIFSISDTSSSTDSTKDASAEDLSDYLFGSGSYRP</sequence>
<dbReference type="EC" id="3.4.19.12" evidence="3"/>
<evidence type="ECO:0000256" key="8">
    <source>
        <dbReference type="ARBA" id="ARBA00022801"/>
    </source>
</evidence>
<feature type="region of interest" description="Disordered" evidence="12">
    <location>
        <begin position="156"/>
        <end position="177"/>
    </location>
</feature>
<keyword evidence="6 11" id="KW-0863">Zinc-finger</keyword>
<dbReference type="FunFam" id="3.90.70.10:FF:000026">
    <property type="entry name" value="Ubiquitin carboxyl-terminal hydrolase 15"/>
    <property type="match status" value="1"/>
</dbReference>
<accession>A0AAD1YVN0</accession>
<protein>
    <recommendedName>
        <fullName evidence="3">ubiquitinyl hydrolase 1</fullName>
        <ecNumber evidence="3">3.4.19.12</ecNumber>
    </recommendedName>
</protein>
<dbReference type="PROSITE" id="PS50235">
    <property type="entry name" value="USP_3"/>
    <property type="match status" value="1"/>
</dbReference>
<dbReference type="Pfam" id="PF00443">
    <property type="entry name" value="UCH"/>
    <property type="match status" value="1"/>
</dbReference>
<dbReference type="InterPro" id="IPR002893">
    <property type="entry name" value="Znf_MYND"/>
</dbReference>